<feature type="transmembrane region" description="Helical" evidence="1">
    <location>
        <begin position="210"/>
        <end position="229"/>
    </location>
</feature>
<dbReference type="Proteomes" id="UP000199310">
    <property type="component" value="Unassembled WGS sequence"/>
</dbReference>
<proteinExistence type="predicted"/>
<reference evidence="3" key="1">
    <citation type="submission" date="2016-10" db="EMBL/GenBank/DDBJ databases">
        <authorList>
            <person name="Varghese N."/>
            <person name="Submissions S."/>
        </authorList>
    </citation>
    <scope>NUCLEOTIDE SEQUENCE [LARGE SCALE GENOMIC DNA]</scope>
    <source>
        <strain evidence="3">DSM 3695</strain>
    </source>
</reference>
<organism evidence="2 3">
    <name type="scientific">Chitinophaga arvensicola</name>
    <dbReference type="NCBI Taxonomy" id="29529"/>
    <lineage>
        <taxon>Bacteria</taxon>
        <taxon>Pseudomonadati</taxon>
        <taxon>Bacteroidota</taxon>
        <taxon>Chitinophagia</taxon>
        <taxon>Chitinophagales</taxon>
        <taxon>Chitinophagaceae</taxon>
        <taxon>Chitinophaga</taxon>
    </lineage>
</organism>
<keyword evidence="1" id="KW-0472">Membrane</keyword>
<keyword evidence="1" id="KW-1133">Transmembrane helix</keyword>
<evidence type="ECO:0000313" key="3">
    <source>
        <dbReference type="Proteomes" id="UP000199310"/>
    </source>
</evidence>
<evidence type="ECO:0000256" key="1">
    <source>
        <dbReference type="SAM" id="Phobius"/>
    </source>
</evidence>
<sequence>MPYTLPMTAQLTFKRFHTAEQAAEIIVLLQENDIPAHYEEEVVLIDKVYMGQNFDQRHLVKIPPDYFSSADALLKSRIRVSLEDVEPDYYLLSFSTEELKEVIIKKDEWGDFDFALALKLLEKRGISYSPEEIQALGNSRLTTLAKPQELPGIWLLTGSLSPFLWLSPMAFFTYFSFIGIFIGAFVLLTKKTLPDGSRADAFSTNAKNKGKWLIISGIVLTVVCLTLLFQSNK</sequence>
<dbReference type="STRING" id="29529.SAMN04488122_5204"/>
<gene>
    <name evidence="2" type="ORF">SAMN04488122_5204</name>
</gene>
<accession>A0A1I0SBQ9</accession>
<feature type="transmembrane region" description="Helical" evidence="1">
    <location>
        <begin position="163"/>
        <end position="189"/>
    </location>
</feature>
<evidence type="ECO:0000313" key="2">
    <source>
        <dbReference type="EMBL" id="SEW52878.1"/>
    </source>
</evidence>
<keyword evidence="3" id="KW-1185">Reference proteome</keyword>
<protein>
    <submittedName>
        <fullName evidence="2">Uncharacterized protein</fullName>
    </submittedName>
</protein>
<dbReference type="EMBL" id="FOJG01000002">
    <property type="protein sequence ID" value="SEW52878.1"/>
    <property type="molecule type" value="Genomic_DNA"/>
</dbReference>
<keyword evidence="1" id="KW-0812">Transmembrane</keyword>
<dbReference type="AlphaFoldDB" id="A0A1I0SBQ9"/>
<name>A0A1I0SBQ9_9BACT</name>